<evidence type="ECO:0000256" key="11">
    <source>
        <dbReference type="RuleBase" id="RU000488"/>
    </source>
</evidence>
<evidence type="ECO:0000256" key="1">
    <source>
        <dbReference type="ARBA" id="ARBA00004448"/>
    </source>
</evidence>
<comment type="subcellular location">
    <subcellularLocation>
        <location evidence="1">Mitochondrion inner membrane</location>
        <topology evidence="1">Multi-pass membrane protein</topology>
    </subcellularLocation>
</comment>
<comment type="similarity">
    <text evidence="2 11">Belongs to the mitochondrial carrier (TC 2.A.29) family.</text>
</comment>
<dbReference type="Pfam" id="PF00153">
    <property type="entry name" value="Mito_carr"/>
    <property type="match status" value="4"/>
</dbReference>
<proteinExistence type="inferred from homology"/>
<protein>
    <submittedName>
        <fullName evidence="14">Solute carrier family 25 member 36-A isoform X1</fullName>
    </submittedName>
</protein>
<dbReference type="InterPro" id="IPR049562">
    <property type="entry name" value="SLC25A33/36-like"/>
</dbReference>
<evidence type="ECO:0000256" key="10">
    <source>
        <dbReference type="PROSITE-ProRule" id="PRU00282"/>
    </source>
</evidence>
<evidence type="ECO:0000313" key="13">
    <source>
        <dbReference type="Proteomes" id="UP000694924"/>
    </source>
</evidence>
<organism evidence="13 14">
    <name type="scientific">Polistes dominula</name>
    <name type="common">European paper wasp</name>
    <name type="synonym">Vespa dominula</name>
    <dbReference type="NCBI Taxonomy" id="743375"/>
    <lineage>
        <taxon>Eukaryota</taxon>
        <taxon>Metazoa</taxon>
        <taxon>Ecdysozoa</taxon>
        <taxon>Arthropoda</taxon>
        <taxon>Hexapoda</taxon>
        <taxon>Insecta</taxon>
        <taxon>Pterygota</taxon>
        <taxon>Neoptera</taxon>
        <taxon>Endopterygota</taxon>
        <taxon>Hymenoptera</taxon>
        <taxon>Apocrita</taxon>
        <taxon>Aculeata</taxon>
        <taxon>Vespoidea</taxon>
        <taxon>Vespidae</taxon>
        <taxon>Polistinae</taxon>
        <taxon>Polistini</taxon>
        <taxon>Polistes</taxon>
    </lineage>
</organism>
<dbReference type="InterPro" id="IPR002067">
    <property type="entry name" value="MCP"/>
</dbReference>
<keyword evidence="7 12" id="KW-1133">Transmembrane helix</keyword>
<dbReference type="InterPro" id="IPR023395">
    <property type="entry name" value="MCP_dom_sf"/>
</dbReference>
<keyword evidence="13" id="KW-1185">Reference proteome</keyword>
<feature type="repeat" description="Solcar" evidence="10">
    <location>
        <begin position="267"/>
        <end position="351"/>
    </location>
</feature>
<evidence type="ECO:0000256" key="8">
    <source>
        <dbReference type="ARBA" id="ARBA00023128"/>
    </source>
</evidence>
<dbReference type="Gene3D" id="1.50.40.10">
    <property type="entry name" value="Mitochondrial carrier domain"/>
    <property type="match status" value="2"/>
</dbReference>
<name>A0ABM1HT51_POLDO</name>
<dbReference type="RefSeq" id="XP_015171138.1">
    <property type="nucleotide sequence ID" value="XM_015315652.1"/>
</dbReference>
<dbReference type="PANTHER" id="PTHR45829">
    <property type="entry name" value="MITOCHONDRIAL CARRIER PROTEIN RIM2"/>
    <property type="match status" value="1"/>
</dbReference>
<dbReference type="GeneID" id="107063686"/>
<dbReference type="InterPro" id="IPR018108">
    <property type="entry name" value="MCP_transmembrane"/>
</dbReference>
<feature type="repeat" description="Solcar" evidence="10">
    <location>
        <begin position="164"/>
        <end position="248"/>
    </location>
</feature>
<dbReference type="Proteomes" id="UP000694924">
    <property type="component" value="Unplaced"/>
</dbReference>
<feature type="transmembrane region" description="Helical" evidence="12">
    <location>
        <begin position="167"/>
        <end position="190"/>
    </location>
</feature>
<keyword evidence="6" id="KW-0999">Mitochondrion inner membrane</keyword>
<keyword evidence="4 10" id="KW-0812">Transmembrane</keyword>
<reference evidence="14" key="1">
    <citation type="submission" date="2025-08" db="UniProtKB">
        <authorList>
            <consortium name="RefSeq"/>
        </authorList>
    </citation>
    <scope>IDENTIFICATION</scope>
    <source>
        <tissue evidence="14">Whole body</tissue>
    </source>
</reference>
<evidence type="ECO:0000256" key="5">
    <source>
        <dbReference type="ARBA" id="ARBA00022737"/>
    </source>
</evidence>
<keyword evidence="3 11" id="KW-0813">Transport</keyword>
<dbReference type="PROSITE" id="PS50920">
    <property type="entry name" value="SOLCAR"/>
    <property type="match status" value="3"/>
</dbReference>
<evidence type="ECO:0000256" key="12">
    <source>
        <dbReference type="SAM" id="Phobius"/>
    </source>
</evidence>
<evidence type="ECO:0000256" key="6">
    <source>
        <dbReference type="ARBA" id="ARBA00022792"/>
    </source>
</evidence>
<keyword evidence="8" id="KW-0496">Mitochondrion</keyword>
<evidence type="ECO:0000256" key="2">
    <source>
        <dbReference type="ARBA" id="ARBA00006375"/>
    </source>
</evidence>
<dbReference type="PANTHER" id="PTHR45829:SF4">
    <property type="entry name" value="MITOCHONDRIAL CARRIER PROTEIN RIM2"/>
    <property type="match status" value="1"/>
</dbReference>
<accession>A0ABM1HT51</accession>
<keyword evidence="5" id="KW-0677">Repeat</keyword>
<evidence type="ECO:0000256" key="9">
    <source>
        <dbReference type="ARBA" id="ARBA00023136"/>
    </source>
</evidence>
<evidence type="ECO:0000256" key="4">
    <source>
        <dbReference type="ARBA" id="ARBA00022692"/>
    </source>
</evidence>
<dbReference type="SUPFAM" id="SSF103506">
    <property type="entry name" value="Mitochondrial carrier"/>
    <property type="match status" value="1"/>
</dbReference>
<keyword evidence="9 10" id="KW-0472">Membrane</keyword>
<dbReference type="PRINTS" id="PR00784">
    <property type="entry name" value="MTUNCOUPLING"/>
</dbReference>
<evidence type="ECO:0000256" key="3">
    <source>
        <dbReference type="ARBA" id="ARBA00022448"/>
    </source>
</evidence>
<sequence length="381" mass="42536">MFLNDRRISHNNLQFLLINRNSSVAGTTGAIVTCPLEVVKTRLQSSSSGFHPPPVNKEFTSGHVTCKSFPTPEQRRRLCTGGYPRCSFLALSHCGVSTPPGGSPHAYPTPGIIQCIRYIIKNEGVRALFQGLGPNLVGVAPSRAIYFCAYSKSKIAFNTILPPDTPIVHVFSAFCAGFVACTLTNPIWFIKTRLQLDHRTNKITSIECMRRIYRQSGFLGFYKGIVASYVGISETVIHFVIYEAVKAWLAARTRVPSSRGDDRKTLRDFVEFMVAGSFSKTIASTLAYPHEVARTRLREEGTKYRTFGQTLNTVYNEEGTRGLYRGLGTHLVRQIPNTAIIMATYEAVVYILTRHFHSTTVNTTNTRTQFYAETKAKRELA</sequence>
<evidence type="ECO:0000256" key="7">
    <source>
        <dbReference type="ARBA" id="ARBA00022989"/>
    </source>
</evidence>
<gene>
    <name evidence="14" type="primary">LOC107063686</name>
</gene>
<evidence type="ECO:0000313" key="14">
    <source>
        <dbReference type="RefSeq" id="XP_015171138.1"/>
    </source>
</evidence>
<feature type="repeat" description="Solcar" evidence="10">
    <location>
        <begin position="13"/>
        <end position="156"/>
    </location>
</feature>